<dbReference type="PROSITE" id="PS50158">
    <property type="entry name" value="ZF_CCHC"/>
    <property type="match status" value="1"/>
</dbReference>
<feature type="compositionally biased region" description="Basic and acidic residues" evidence="2">
    <location>
        <begin position="719"/>
        <end position="731"/>
    </location>
</feature>
<feature type="region of interest" description="Disordered" evidence="2">
    <location>
        <begin position="308"/>
        <end position="342"/>
    </location>
</feature>
<feature type="compositionally biased region" description="Gly residues" evidence="2">
    <location>
        <begin position="648"/>
        <end position="661"/>
    </location>
</feature>
<dbReference type="GO" id="GO:0003676">
    <property type="term" value="F:nucleic acid binding"/>
    <property type="evidence" value="ECO:0007669"/>
    <property type="project" value="InterPro"/>
</dbReference>
<feature type="compositionally biased region" description="Pro residues" evidence="2">
    <location>
        <begin position="612"/>
        <end position="623"/>
    </location>
</feature>
<feature type="domain" description="CCHC-type" evidence="3">
    <location>
        <begin position="670"/>
        <end position="685"/>
    </location>
</feature>
<dbReference type="InterPro" id="IPR036875">
    <property type="entry name" value="Znf_CCHC_sf"/>
</dbReference>
<evidence type="ECO:0000313" key="4">
    <source>
        <dbReference type="EMBL" id="KAK9515896.1"/>
    </source>
</evidence>
<feature type="region of interest" description="Disordered" evidence="2">
    <location>
        <begin position="637"/>
        <end position="661"/>
    </location>
</feature>
<feature type="compositionally biased region" description="Basic and acidic residues" evidence="2">
    <location>
        <begin position="219"/>
        <end position="229"/>
    </location>
</feature>
<dbReference type="Gene3D" id="4.10.60.10">
    <property type="entry name" value="Zinc finger, CCHC-type"/>
    <property type="match status" value="1"/>
</dbReference>
<comment type="caution">
    <text evidence="4">The sequence shown here is derived from an EMBL/GenBank/DDBJ whole genome shotgun (WGS) entry which is preliminary data.</text>
</comment>
<keyword evidence="1" id="KW-0863">Zinc-finger</keyword>
<keyword evidence="5" id="KW-1185">Reference proteome</keyword>
<feature type="compositionally biased region" description="Basic and acidic residues" evidence="2">
    <location>
        <begin position="683"/>
        <end position="695"/>
    </location>
</feature>
<name>A0AAW1E068_ZOAVI</name>
<keyword evidence="1" id="KW-0479">Metal-binding</keyword>
<evidence type="ECO:0000256" key="1">
    <source>
        <dbReference type="PROSITE-ProRule" id="PRU00047"/>
    </source>
</evidence>
<proteinExistence type="predicted"/>
<evidence type="ECO:0000313" key="5">
    <source>
        <dbReference type="Proteomes" id="UP001488805"/>
    </source>
</evidence>
<feature type="region of interest" description="Disordered" evidence="2">
    <location>
        <begin position="112"/>
        <end position="138"/>
    </location>
</feature>
<evidence type="ECO:0000256" key="2">
    <source>
        <dbReference type="SAM" id="MobiDB-lite"/>
    </source>
</evidence>
<dbReference type="InterPro" id="IPR001878">
    <property type="entry name" value="Znf_CCHC"/>
</dbReference>
<feature type="region of interest" description="Disordered" evidence="2">
    <location>
        <begin position="202"/>
        <end position="229"/>
    </location>
</feature>
<dbReference type="Pfam" id="PF00098">
    <property type="entry name" value="zf-CCHC"/>
    <property type="match status" value="1"/>
</dbReference>
<reference evidence="4 5" key="1">
    <citation type="journal article" date="2024" name="Genome Biol. Evol.">
        <title>Chromosome-level genome assembly of the viviparous eelpout Zoarces viviparus.</title>
        <authorList>
            <person name="Fuhrmann N."/>
            <person name="Brasseur M.V."/>
            <person name="Bakowski C.E."/>
            <person name="Podsiadlowski L."/>
            <person name="Prost S."/>
            <person name="Krehenwinkel H."/>
            <person name="Mayer C."/>
        </authorList>
    </citation>
    <scope>NUCLEOTIDE SEQUENCE [LARGE SCALE GENOMIC DNA]</scope>
    <source>
        <strain evidence="4">NO-MEL_2022_Ind0_liver</strain>
    </source>
</reference>
<dbReference type="Proteomes" id="UP001488805">
    <property type="component" value="Unassembled WGS sequence"/>
</dbReference>
<feature type="region of interest" description="Disordered" evidence="2">
    <location>
        <begin position="246"/>
        <end position="285"/>
    </location>
</feature>
<feature type="region of interest" description="Disordered" evidence="2">
    <location>
        <begin position="599"/>
        <end position="623"/>
    </location>
</feature>
<accession>A0AAW1E068</accession>
<evidence type="ECO:0000259" key="3">
    <source>
        <dbReference type="PROSITE" id="PS50158"/>
    </source>
</evidence>
<dbReference type="EMBL" id="JBCEZU010000586">
    <property type="protein sequence ID" value="KAK9515896.1"/>
    <property type="molecule type" value="Genomic_DNA"/>
</dbReference>
<dbReference type="SMART" id="SM00343">
    <property type="entry name" value="ZnF_C2HC"/>
    <property type="match status" value="1"/>
</dbReference>
<dbReference type="GO" id="GO:0008270">
    <property type="term" value="F:zinc ion binding"/>
    <property type="evidence" value="ECO:0007669"/>
    <property type="project" value="UniProtKB-KW"/>
</dbReference>
<organism evidence="4 5">
    <name type="scientific">Zoarces viviparus</name>
    <name type="common">Viviparous eelpout</name>
    <name type="synonym">Blennius viviparus</name>
    <dbReference type="NCBI Taxonomy" id="48416"/>
    <lineage>
        <taxon>Eukaryota</taxon>
        <taxon>Metazoa</taxon>
        <taxon>Chordata</taxon>
        <taxon>Craniata</taxon>
        <taxon>Vertebrata</taxon>
        <taxon>Euteleostomi</taxon>
        <taxon>Actinopterygii</taxon>
        <taxon>Neopterygii</taxon>
        <taxon>Teleostei</taxon>
        <taxon>Neoteleostei</taxon>
        <taxon>Acanthomorphata</taxon>
        <taxon>Eupercaria</taxon>
        <taxon>Perciformes</taxon>
        <taxon>Cottioidei</taxon>
        <taxon>Zoarcales</taxon>
        <taxon>Zoarcidae</taxon>
        <taxon>Zoarcinae</taxon>
        <taxon>Zoarces</taxon>
    </lineage>
</organism>
<feature type="region of interest" description="Disordered" evidence="2">
    <location>
        <begin position="683"/>
        <end position="749"/>
    </location>
</feature>
<dbReference type="SUPFAM" id="SSF57756">
    <property type="entry name" value="Retrovirus zinc finger-like domains"/>
    <property type="match status" value="1"/>
</dbReference>
<sequence length="749" mass="82146">MKRWTEEGWWTAAGPLPPSVTSLRFITKNLTKRLAHAQKAEANQTKRCVFVNPLKQALKDREEEHRVAMMALGMAMTDRVQVDMPTGKEKTRLLDITPPTQALECPEKTAQELGEATPASAPPAPSTGLYPALPPTPPPYSSNNPFIQAPVRTVRGGLLTGGFQMALDKGCIIETASTPTERAVSGMMERVKKLERVIAGVPIPEGDEDPEGTAAAQLHNEDDREDKRQRELDQECLEQLRKDVTANTPRPMHSGDNNVARNLYHDPACGRQPSPKGPSGPNTFEKLSILRGEAEILQQTLDAVMRHSRPGEEDVPPTYQVSGTLHGDVSPITSGSRPPRPRHTMELRSHIPPHHENPEPWEEEEIGAYPLRAAPTPARPQRVQFVPFGFADMTSMVQQLPSLHAGADPWIELTEALTAGQQMAVGDLRALLSRCLDPTQCAALLHLAGAGVAPDATPFDQYRTALWQQLRTKFPTPVNQGAVAAFIWAPGESPPLYLARAERVWRLAFREPHDGSVTTVALWRAMVKRGLPDGPRQCMDAVVGLDAMTQEMWNAQLRHYLSTHIQAESSSDTEIKTLQKALLKKQLKELDTTEAIKKSKAKEQQQLVVQPAPAPPPPAPAPSVPLEVMMAMMSAGGEQSRPWVPKGQWGGRGGARGRGASRGRGVSYYCYNCGKQGHFARECRSAPQHTQRDRGQYSTGGGGRGYDRQGPQEGAHQAPWDEGRGHQEGDHATQANSQQWPGGYNSPPY</sequence>
<protein>
    <recommendedName>
        <fullName evidence="3">CCHC-type domain-containing protein</fullName>
    </recommendedName>
</protein>
<dbReference type="AlphaFoldDB" id="A0AAW1E068"/>
<keyword evidence="1" id="KW-0862">Zinc</keyword>
<gene>
    <name evidence="4" type="ORF">VZT92_026496</name>
</gene>